<evidence type="ECO:0000256" key="1">
    <source>
        <dbReference type="ARBA" id="ARBA00004123"/>
    </source>
</evidence>
<dbReference type="FunFam" id="1.10.10.60:FF:000381">
    <property type="entry name" value="Transcription factor MYB119"/>
    <property type="match status" value="1"/>
</dbReference>
<evidence type="ECO:0000313" key="10">
    <source>
        <dbReference type="EMBL" id="KAK4275181.1"/>
    </source>
</evidence>
<dbReference type="InterPro" id="IPR009057">
    <property type="entry name" value="Homeodomain-like_sf"/>
</dbReference>
<proteinExistence type="predicted"/>
<dbReference type="GO" id="GO:0005634">
    <property type="term" value="C:nucleus"/>
    <property type="evidence" value="ECO:0007669"/>
    <property type="project" value="UniProtKB-SubCell"/>
</dbReference>
<keyword evidence="2" id="KW-0677">Repeat</keyword>
<evidence type="ECO:0000259" key="7">
    <source>
        <dbReference type="PROSITE" id="PS50090"/>
    </source>
</evidence>
<dbReference type="PROSITE" id="PS51294">
    <property type="entry name" value="HTH_MYB"/>
    <property type="match status" value="2"/>
</dbReference>
<dbReference type="PROSITE" id="PS50090">
    <property type="entry name" value="MYB_LIKE"/>
    <property type="match status" value="2"/>
</dbReference>
<protein>
    <submittedName>
        <fullName evidence="10">Uncharacterized protein</fullName>
    </submittedName>
</protein>
<feature type="domain" description="Myb-like" evidence="7">
    <location>
        <begin position="99"/>
        <end position="150"/>
    </location>
</feature>
<feature type="domain" description="HTH myb-type" evidence="9">
    <location>
        <begin position="155"/>
        <end position="205"/>
    </location>
</feature>
<comment type="subcellular location">
    <subcellularLocation>
        <location evidence="1">Nucleus</location>
    </subcellularLocation>
</comment>
<dbReference type="InterPro" id="IPR001005">
    <property type="entry name" value="SANT/Myb"/>
</dbReference>
<evidence type="ECO:0000256" key="4">
    <source>
        <dbReference type="ARBA" id="ARBA00023125"/>
    </source>
</evidence>
<dbReference type="PANTHER" id="PTHR45614:SF218">
    <property type="entry name" value="TRANSCRIPTION FACTOR MYB119-RELATED"/>
    <property type="match status" value="1"/>
</dbReference>
<dbReference type="InterPro" id="IPR017884">
    <property type="entry name" value="SANT_dom"/>
</dbReference>
<dbReference type="EMBL" id="JAWXYG010000004">
    <property type="protein sequence ID" value="KAK4275181.1"/>
    <property type="molecule type" value="Genomic_DNA"/>
</dbReference>
<name>A0AAE1JR85_9FABA</name>
<dbReference type="GO" id="GO:0000981">
    <property type="term" value="F:DNA-binding transcription factor activity, RNA polymerase II-specific"/>
    <property type="evidence" value="ECO:0007669"/>
    <property type="project" value="TreeGrafter"/>
</dbReference>
<evidence type="ECO:0000256" key="6">
    <source>
        <dbReference type="SAM" id="MobiDB-lite"/>
    </source>
</evidence>
<feature type="domain" description="HTH myb-type" evidence="9">
    <location>
        <begin position="99"/>
        <end position="154"/>
    </location>
</feature>
<dbReference type="InterPro" id="IPR017930">
    <property type="entry name" value="Myb_dom"/>
</dbReference>
<dbReference type="FunFam" id="1.10.10.60:FF:000010">
    <property type="entry name" value="Transcriptional activator Myb isoform A"/>
    <property type="match status" value="1"/>
</dbReference>
<evidence type="ECO:0000256" key="5">
    <source>
        <dbReference type="ARBA" id="ARBA00023242"/>
    </source>
</evidence>
<dbReference type="SMART" id="SM00717">
    <property type="entry name" value="SANT"/>
    <property type="match status" value="2"/>
</dbReference>
<feature type="domain" description="SANT" evidence="8">
    <location>
        <begin position="154"/>
        <end position="205"/>
    </location>
</feature>
<keyword evidence="11" id="KW-1185">Reference proteome</keyword>
<feature type="region of interest" description="Disordered" evidence="6">
    <location>
        <begin position="1"/>
        <end position="26"/>
    </location>
</feature>
<dbReference type="InterPro" id="IPR050560">
    <property type="entry name" value="MYB_TF"/>
</dbReference>
<accession>A0AAE1JR85</accession>
<keyword evidence="5" id="KW-0539">Nucleus</keyword>
<feature type="compositionally biased region" description="Low complexity" evidence="6">
    <location>
        <begin position="214"/>
        <end position="224"/>
    </location>
</feature>
<keyword evidence="3" id="KW-0805">Transcription regulation</keyword>
<dbReference type="Gene3D" id="1.10.10.60">
    <property type="entry name" value="Homeodomain-like"/>
    <property type="match status" value="2"/>
</dbReference>
<feature type="compositionally biased region" description="Low complexity" evidence="6">
    <location>
        <begin position="17"/>
        <end position="26"/>
    </location>
</feature>
<comment type="caution">
    <text evidence="10">The sequence shown here is derived from an EMBL/GenBank/DDBJ whole genome shotgun (WGS) entry which is preliminary data.</text>
</comment>
<evidence type="ECO:0000256" key="3">
    <source>
        <dbReference type="ARBA" id="ARBA00023015"/>
    </source>
</evidence>
<dbReference type="PROSITE" id="PS51293">
    <property type="entry name" value="SANT"/>
    <property type="match status" value="1"/>
</dbReference>
<evidence type="ECO:0000313" key="11">
    <source>
        <dbReference type="Proteomes" id="UP001293593"/>
    </source>
</evidence>
<feature type="domain" description="Myb-like" evidence="7">
    <location>
        <begin position="151"/>
        <end position="201"/>
    </location>
</feature>
<evidence type="ECO:0000259" key="8">
    <source>
        <dbReference type="PROSITE" id="PS51293"/>
    </source>
</evidence>
<keyword evidence="3" id="KW-0804">Transcription</keyword>
<dbReference type="Pfam" id="PF13921">
    <property type="entry name" value="Myb_DNA-bind_6"/>
    <property type="match status" value="1"/>
</dbReference>
<reference evidence="10" key="1">
    <citation type="submission" date="2023-10" db="EMBL/GenBank/DDBJ databases">
        <title>Chromosome-level genome of the transformable northern wattle, Acacia crassicarpa.</title>
        <authorList>
            <person name="Massaro I."/>
            <person name="Sinha N.R."/>
            <person name="Poethig S."/>
            <person name="Leichty A.R."/>
        </authorList>
    </citation>
    <scope>NUCLEOTIDE SEQUENCE</scope>
    <source>
        <strain evidence="10">Acra3RX</strain>
        <tissue evidence="10">Leaf</tissue>
    </source>
</reference>
<dbReference type="CDD" id="cd00167">
    <property type="entry name" value="SANT"/>
    <property type="match status" value="2"/>
</dbReference>
<evidence type="ECO:0000256" key="2">
    <source>
        <dbReference type="ARBA" id="ARBA00022737"/>
    </source>
</evidence>
<evidence type="ECO:0000259" key="9">
    <source>
        <dbReference type="PROSITE" id="PS51294"/>
    </source>
</evidence>
<feature type="compositionally biased region" description="Polar residues" evidence="6">
    <location>
        <begin position="189"/>
        <end position="198"/>
    </location>
</feature>
<sequence>MSTMTERNDPPAISMKGPSSSSSSGPPLSAIDRFLWGQLSHLSARWPNISDDDIEASLMEGFIGNNNNMNEVHHMMIPTAVLNKQVQVGKRINKKGSSSSSLIKGQWTDEEDRKLVKLVNEHGVRKWAQIAENLEGRAGKQCRERWHNHLRPDIKKDSWSEEEERILVEAHAKVGNRWAEIAKRIPGRTENSIKNHWNATKRRQNSKRKHKSSNKTSTNNNGRKPPSSILQDYIKSKTLSNNNHPTIDEDPSHYEPVMAEAFDDDELLFMQQFFLENSDQNQQVPSTLDRYRTDGGHEGYLPEQSVPATTIGGPMVKQNHHHHSDLFLAQLLNGVGYNPSIFCCDYGKDQNLNMALPVVDDHQQAWYDAKREMDLMELVSSQFSTSTSNRIF</sequence>
<feature type="region of interest" description="Disordered" evidence="6">
    <location>
        <begin position="187"/>
        <end position="229"/>
    </location>
</feature>
<feature type="compositionally biased region" description="Basic residues" evidence="6">
    <location>
        <begin position="199"/>
        <end position="213"/>
    </location>
</feature>
<organism evidence="10 11">
    <name type="scientific">Acacia crassicarpa</name>
    <name type="common">northern wattle</name>
    <dbReference type="NCBI Taxonomy" id="499986"/>
    <lineage>
        <taxon>Eukaryota</taxon>
        <taxon>Viridiplantae</taxon>
        <taxon>Streptophyta</taxon>
        <taxon>Embryophyta</taxon>
        <taxon>Tracheophyta</taxon>
        <taxon>Spermatophyta</taxon>
        <taxon>Magnoliopsida</taxon>
        <taxon>eudicotyledons</taxon>
        <taxon>Gunneridae</taxon>
        <taxon>Pentapetalae</taxon>
        <taxon>rosids</taxon>
        <taxon>fabids</taxon>
        <taxon>Fabales</taxon>
        <taxon>Fabaceae</taxon>
        <taxon>Caesalpinioideae</taxon>
        <taxon>mimosoid clade</taxon>
        <taxon>Acacieae</taxon>
        <taxon>Acacia</taxon>
    </lineage>
</organism>
<gene>
    <name evidence="10" type="ORF">QN277_018308</name>
</gene>
<dbReference type="Proteomes" id="UP001293593">
    <property type="component" value="Unassembled WGS sequence"/>
</dbReference>
<keyword evidence="4" id="KW-0238">DNA-binding</keyword>
<dbReference type="PANTHER" id="PTHR45614">
    <property type="entry name" value="MYB PROTEIN-RELATED"/>
    <property type="match status" value="1"/>
</dbReference>
<dbReference type="AlphaFoldDB" id="A0AAE1JR85"/>
<dbReference type="SUPFAM" id="SSF46689">
    <property type="entry name" value="Homeodomain-like"/>
    <property type="match status" value="1"/>
</dbReference>
<dbReference type="GO" id="GO:0000978">
    <property type="term" value="F:RNA polymerase II cis-regulatory region sequence-specific DNA binding"/>
    <property type="evidence" value="ECO:0007669"/>
    <property type="project" value="TreeGrafter"/>
</dbReference>